<sequence>MDALENGYNVKENVSIEYNTYYANAACNGELSKEDCGKCLMTADDLAIIQCRNSDGVNMKLADCHLRAGSYDFDQNTLTLCSIHRSA</sequence>
<evidence type="ECO:0000313" key="1">
    <source>
        <dbReference type="EMBL" id="KAI4302605.1"/>
    </source>
</evidence>
<dbReference type="Proteomes" id="UP001057402">
    <property type="component" value="Chromosome 12"/>
</dbReference>
<dbReference type="EMBL" id="CM042891">
    <property type="protein sequence ID" value="KAI4302605.1"/>
    <property type="molecule type" value="Genomic_DNA"/>
</dbReference>
<reference evidence="2" key="1">
    <citation type="journal article" date="2023" name="Front. Plant Sci.">
        <title>Chromosomal-level genome assembly of Melastoma candidum provides insights into trichome evolution.</title>
        <authorList>
            <person name="Zhong Y."/>
            <person name="Wu W."/>
            <person name="Sun C."/>
            <person name="Zou P."/>
            <person name="Liu Y."/>
            <person name="Dai S."/>
            <person name="Zhou R."/>
        </authorList>
    </citation>
    <scope>NUCLEOTIDE SEQUENCE [LARGE SCALE GENOMIC DNA]</scope>
</reference>
<organism evidence="1 2">
    <name type="scientific">Melastoma candidum</name>
    <dbReference type="NCBI Taxonomy" id="119954"/>
    <lineage>
        <taxon>Eukaryota</taxon>
        <taxon>Viridiplantae</taxon>
        <taxon>Streptophyta</taxon>
        <taxon>Embryophyta</taxon>
        <taxon>Tracheophyta</taxon>
        <taxon>Spermatophyta</taxon>
        <taxon>Magnoliopsida</taxon>
        <taxon>eudicotyledons</taxon>
        <taxon>Gunneridae</taxon>
        <taxon>Pentapetalae</taxon>
        <taxon>rosids</taxon>
        <taxon>malvids</taxon>
        <taxon>Myrtales</taxon>
        <taxon>Melastomataceae</taxon>
        <taxon>Melastomatoideae</taxon>
        <taxon>Melastomateae</taxon>
        <taxon>Melastoma</taxon>
    </lineage>
</organism>
<gene>
    <name evidence="1" type="ORF">MLD38_038329</name>
</gene>
<name>A0ACB9KYL1_9MYRT</name>
<evidence type="ECO:0000313" key="2">
    <source>
        <dbReference type="Proteomes" id="UP001057402"/>
    </source>
</evidence>
<keyword evidence="2" id="KW-1185">Reference proteome</keyword>
<comment type="caution">
    <text evidence="1">The sequence shown here is derived from an EMBL/GenBank/DDBJ whole genome shotgun (WGS) entry which is preliminary data.</text>
</comment>
<accession>A0ACB9KYL1</accession>
<protein>
    <submittedName>
        <fullName evidence="1">Uncharacterized protein</fullName>
    </submittedName>
</protein>
<proteinExistence type="predicted"/>